<comment type="caution">
    <text evidence="1">The sequence shown here is derived from an EMBL/GenBank/DDBJ whole genome shotgun (WGS) entry which is preliminary data.</text>
</comment>
<evidence type="ECO:0000313" key="2">
    <source>
        <dbReference type="Proteomes" id="UP000182278"/>
    </source>
</evidence>
<protein>
    <recommendedName>
        <fullName evidence="3">Gas vesicle protein GvpR</fullName>
    </recommendedName>
</protein>
<dbReference type="STRING" id="1817893.AUJ66_00015"/>
<dbReference type="GO" id="GO:0031412">
    <property type="term" value="P:gas vesicle organization"/>
    <property type="evidence" value="ECO:0007669"/>
    <property type="project" value="InterPro"/>
</dbReference>
<sequence length="89" mass="10095">MEIKDIVETAKEKLMEFTGFSSPNAIGINKEGNEWHITVEIIEKPSEAVNLEILGIYDVRVDASGNLLGYERMGMRKRGDIQKGDIRRE</sequence>
<reference evidence="1 2" key="1">
    <citation type="journal article" date="2016" name="Environ. Microbiol.">
        <title>Genomic resolution of a cold subsurface aquifer community provides metabolic insights for novel microbes adapted to high CO concentrations.</title>
        <authorList>
            <person name="Probst A.J."/>
            <person name="Castelle C.J."/>
            <person name="Singh A."/>
            <person name="Brown C.T."/>
            <person name="Anantharaman K."/>
            <person name="Sharon I."/>
            <person name="Hug L.A."/>
            <person name="Burstein D."/>
            <person name="Emerson J.B."/>
            <person name="Thomas B.C."/>
            <person name="Banfield J.F."/>
        </authorList>
    </citation>
    <scope>NUCLEOTIDE SEQUENCE [LARGE SCALE GENOMIC DNA]</scope>
    <source>
        <strain evidence="1">CG1_02_38_46</strain>
    </source>
</reference>
<dbReference type="InterPro" id="IPR008634">
    <property type="entry name" value="Gas-vesicle_GvpO"/>
</dbReference>
<dbReference type="AlphaFoldDB" id="A0A1J4SJV4"/>
<dbReference type="Pfam" id="PF05800">
    <property type="entry name" value="GvpO"/>
    <property type="match status" value="1"/>
</dbReference>
<name>A0A1J4SJV4_9BACT</name>
<gene>
    <name evidence="1" type="ORF">AUJ66_00015</name>
</gene>
<organism evidence="1 2">
    <name type="scientific">Candidatus Desantisbacteria bacterium CG1_02_38_46</name>
    <dbReference type="NCBI Taxonomy" id="1817893"/>
    <lineage>
        <taxon>Bacteria</taxon>
        <taxon>Candidatus Desantisiibacteriota</taxon>
    </lineage>
</organism>
<dbReference type="EMBL" id="MNUO01000001">
    <property type="protein sequence ID" value="OIN98924.1"/>
    <property type="molecule type" value="Genomic_DNA"/>
</dbReference>
<accession>A0A1J4SJV4</accession>
<dbReference type="Proteomes" id="UP000182278">
    <property type="component" value="Unassembled WGS sequence"/>
</dbReference>
<proteinExistence type="predicted"/>
<evidence type="ECO:0000313" key="1">
    <source>
        <dbReference type="EMBL" id="OIN98924.1"/>
    </source>
</evidence>
<evidence type="ECO:0008006" key="3">
    <source>
        <dbReference type="Google" id="ProtNLM"/>
    </source>
</evidence>